<dbReference type="CDD" id="cd12913">
    <property type="entry name" value="PDC1_MCP_like"/>
    <property type="match status" value="1"/>
</dbReference>
<evidence type="ECO:0000313" key="1">
    <source>
        <dbReference type="EMBL" id="MFD0921376.1"/>
    </source>
</evidence>
<gene>
    <name evidence="1" type="ORF">ACFQ16_16645</name>
</gene>
<proteinExistence type="predicted"/>
<evidence type="ECO:0000313" key="2">
    <source>
        <dbReference type="Proteomes" id="UP001597018"/>
    </source>
</evidence>
<dbReference type="Pfam" id="PF22673">
    <property type="entry name" value="MCP-like_PDC_1"/>
    <property type="match status" value="1"/>
</dbReference>
<dbReference type="RefSeq" id="WP_263252998.1">
    <property type="nucleotide sequence ID" value="NZ_BAABLT010000010.1"/>
</dbReference>
<sequence length="270" mass="29876">MVQDFGAVSVAGLVDEITTMVERIFEALDSLRVKVERLYAERATRGVLPSAADLGELRPDIVANLGAERGLVVGSGYISDVGALRDRDRWLEWWKSERDGRPARLVVSLDPDSDEFLDYTRQPWFTTPRSTDRRHITGPYVDYLCTDEYSLTLTAPVHHDGRFVGVVGSDVFVRGLELVLLPELRALAQQAALVNAQGRVIVSNRARLATGSLVREPDVARLWPTRHDAPERGPYSLKIGSPRPDGRAPEGCADELHLCADLPLALLVSR</sequence>
<name>A0ABW3FS20_9PSEU</name>
<dbReference type="Gene3D" id="3.30.450.20">
    <property type="entry name" value="PAS domain"/>
    <property type="match status" value="1"/>
</dbReference>
<keyword evidence="2" id="KW-1185">Reference proteome</keyword>
<organism evidence="1 2">
    <name type="scientific">Saccharopolyspora rosea</name>
    <dbReference type="NCBI Taxonomy" id="524884"/>
    <lineage>
        <taxon>Bacteria</taxon>
        <taxon>Bacillati</taxon>
        <taxon>Actinomycetota</taxon>
        <taxon>Actinomycetes</taxon>
        <taxon>Pseudonocardiales</taxon>
        <taxon>Pseudonocardiaceae</taxon>
        <taxon>Saccharopolyspora</taxon>
    </lineage>
</organism>
<comment type="caution">
    <text evidence="1">The sequence shown here is derived from an EMBL/GenBank/DDBJ whole genome shotgun (WGS) entry which is preliminary data.</text>
</comment>
<dbReference type="EMBL" id="JBHTIW010000012">
    <property type="protein sequence ID" value="MFD0921376.1"/>
    <property type="molecule type" value="Genomic_DNA"/>
</dbReference>
<reference evidence="2" key="1">
    <citation type="journal article" date="2019" name="Int. J. Syst. Evol. Microbiol.">
        <title>The Global Catalogue of Microorganisms (GCM) 10K type strain sequencing project: providing services to taxonomists for standard genome sequencing and annotation.</title>
        <authorList>
            <consortium name="The Broad Institute Genomics Platform"/>
            <consortium name="The Broad Institute Genome Sequencing Center for Infectious Disease"/>
            <person name="Wu L."/>
            <person name="Ma J."/>
        </authorList>
    </citation>
    <scope>NUCLEOTIDE SEQUENCE [LARGE SCALE GENOMIC DNA]</scope>
    <source>
        <strain evidence="2">CCUG 56401</strain>
    </source>
</reference>
<accession>A0ABW3FS20</accession>
<dbReference type="Proteomes" id="UP001597018">
    <property type="component" value="Unassembled WGS sequence"/>
</dbReference>
<protein>
    <submittedName>
        <fullName evidence="1">Cache domain-containing protein</fullName>
    </submittedName>
</protein>